<protein>
    <submittedName>
        <fullName evidence="2">Uncharacterized protein</fullName>
    </submittedName>
</protein>
<feature type="chain" id="PRO_5032455484" evidence="1">
    <location>
        <begin position="23"/>
        <end position="148"/>
    </location>
</feature>
<dbReference type="EMBL" id="CAJNOR010003814">
    <property type="protein sequence ID" value="CAF1450085.1"/>
    <property type="molecule type" value="Genomic_DNA"/>
</dbReference>
<dbReference type="AlphaFoldDB" id="A0A815PKH5"/>
<evidence type="ECO:0000313" key="3">
    <source>
        <dbReference type="Proteomes" id="UP000663828"/>
    </source>
</evidence>
<dbReference type="Proteomes" id="UP000663828">
    <property type="component" value="Unassembled WGS sequence"/>
</dbReference>
<gene>
    <name evidence="2" type="ORF">XAT740_LOCUS36825</name>
</gene>
<reference evidence="2" key="1">
    <citation type="submission" date="2021-02" db="EMBL/GenBank/DDBJ databases">
        <authorList>
            <person name="Nowell W R."/>
        </authorList>
    </citation>
    <scope>NUCLEOTIDE SEQUENCE</scope>
</reference>
<keyword evidence="1" id="KW-0732">Signal</keyword>
<evidence type="ECO:0000256" key="1">
    <source>
        <dbReference type="SAM" id="SignalP"/>
    </source>
</evidence>
<accession>A0A815PKH5</accession>
<proteinExistence type="predicted"/>
<comment type="caution">
    <text evidence="2">The sequence shown here is derived from an EMBL/GenBank/DDBJ whole genome shotgun (WGS) entry which is preliminary data.</text>
</comment>
<feature type="signal peptide" evidence="1">
    <location>
        <begin position="1"/>
        <end position="22"/>
    </location>
</feature>
<sequence>MKYSFITIVIFITTILTRSGQADEINFRNLFANAIKTPQDQNVLTRLEQSLPQFLDFDIPSNENVDKVFAKFKEAIRLFPANIQRETALNEQTARDIFPALQPIYRYVKLAQLEITFHSLNCFIALYFLILESKIKEEDDNLSVKGAR</sequence>
<evidence type="ECO:0000313" key="2">
    <source>
        <dbReference type="EMBL" id="CAF1450085.1"/>
    </source>
</evidence>
<keyword evidence="3" id="KW-1185">Reference proteome</keyword>
<name>A0A815PKH5_ADIRI</name>
<organism evidence="2 3">
    <name type="scientific">Adineta ricciae</name>
    <name type="common">Rotifer</name>
    <dbReference type="NCBI Taxonomy" id="249248"/>
    <lineage>
        <taxon>Eukaryota</taxon>
        <taxon>Metazoa</taxon>
        <taxon>Spiralia</taxon>
        <taxon>Gnathifera</taxon>
        <taxon>Rotifera</taxon>
        <taxon>Eurotatoria</taxon>
        <taxon>Bdelloidea</taxon>
        <taxon>Adinetida</taxon>
        <taxon>Adinetidae</taxon>
        <taxon>Adineta</taxon>
    </lineage>
</organism>